<dbReference type="EMBL" id="JASSZA010000007">
    <property type="protein sequence ID" value="KAK2105449.1"/>
    <property type="molecule type" value="Genomic_DNA"/>
</dbReference>
<evidence type="ECO:0000256" key="1">
    <source>
        <dbReference type="ARBA" id="ARBA00022679"/>
    </source>
</evidence>
<name>A0ABQ9V7V7_SAGOE</name>
<gene>
    <name evidence="7" type="ORF">P7K49_014963</name>
</gene>
<dbReference type="PANTHER" id="PTHR13697">
    <property type="entry name" value="PHOSPHOFRUCTOKINASE"/>
    <property type="match status" value="1"/>
</dbReference>
<dbReference type="Gene3D" id="3.40.50.450">
    <property type="match status" value="1"/>
</dbReference>
<comment type="catalytic activity">
    <reaction evidence="5">
        <text>beta-D-fructose 6-phosphate + ATP = beta-D-fructose 1,6-bisphosphate + ADP + H(+)</text>
        <dbReference type="Rhea" id="RHEA:16109"/>
        <dbReference type="ChEBI" id="CHEBI:15378"/>
        <dbReference type="ChEBI" id="CHEBI:30616"/>
        <dbReference type="ChEBI" id="CHEBI:32966"/>
        <dbReference type="ChEBI" id="CHEBI:57634"/>
        <dbReference type="ChEBI" id="CHEBI:456216"/>
        <dbReference type="EC" id="2.7.1.11"/>
    </reaction>
</comment>
<keyword evidence="1" id="KW-0808">Transferase</keyword>
<evidence type="ECO:0000256" key="4">
    <source>
        <dbReference type="ARBA" id="ARBA00022842"/>
    </source>
</evidence>
<evidence type="ECO:0000259" key="6">
    <source>
        <dbReference type="Pfam" id="PF00365"/>
    </source>
</evidence>
<evidence type="ECO:0000256" key="2">
    <source>
        <dbReference type="ARBA" id="ARBA00022723"/>
    </source>
</evidence>
<proteinExistence type="predicted"/>
<dbReference type="InterPro" id="IPR000023">
    <property type="entry name" value="Phosphofructokinase_dom"/>
</dbReference>
<dbReference type="InterPro" id="IPR035966">
    <property type="entry name" value="PKF_sf"/>
</dbReference>
<protein>
    <recommendedName>
        <fullName evidence="6">Phosphofructokinase domain-containing protein</fullName>
    </recommendedName>
</protein>
<evidence type="ECO:0000313" key="7">
    <source>
        <dbReference type="EMBL" id="KAK2105449.1"/>
    </source>
</evidence>
<keyword evidence="2" id="KW-0479">Metal-binding</keyword>
<organism evidence="7 8">
    <name type="scientific">Saguinus oedipus</name>
    <name type="common">Cotton-top tamarin</name>
    <name type="synonym">Oedipomidas oedipus</name>
    <dbReference type="NCBI Taxonomy" id="9490"/>
    <lineage>
        <taxon>Eukaryota</taxon>
        <taxon>Metazoa</taxon>
        <taxon>Chordata</taxon>
        <taxon>Craniata</taxon>
        <taxon>Vertebrata</taxon>
        <taxon>Euteleostomi</taxon>
        <taxon>Mammalia</taxon>
        <taxon>Eutheria</taxon>
        <taxon>Euarchontoglires</taxon>
        <taxon>Primates</taxon>
        <taxon>Haplorrhini</taxon>
        <taxon>Platyrrhini</taxon>
        <taxon>Cebidae</taxon>
        <taxon>Callitrichinae</taxon>
        <taxon>Saguinus</taxon>
    </lineage>
</organism>
<evidence type="ECO:0000313" key="8">
    <source>
        <dbReference type="Proteomes" id="UP001266305"/>
    </source>
</evidence>
<feature type="domain" description="Phosphofructokinase" evidence="6">
    <location>
        <begin position="79"/>
        <end position="126"/>
    </location>
</feature>
<dbReference type="Pfam" id="PF00365">
    <property type="entry name" value="PFK"/>
    <property type="match status" value="1"/>
</dbReference>
<accession>A0ABQ9V7V7</accession>
<evidence type="ECO:0000256" key="5">
    <source>
        <dbReference type="ARBA" id="ARBA00048070"/>
    </source>
</evidence>
<dbReference type="PANTHER" id="PTHR13697:SF4">
    <property type="entry name" value="ATP-DEPENDENT 6-PHOSPHOFRUCTOKINASE"/>
    <property type="match status" value="1"/>
</dbReference>
<evidence type="ECO:0000256" key="3">
    <source>
        <dbReference type="ARBA" id="ARBA00022777"/>
    </source>
</evidence>
<sequence>MGYAQVAPCHRGLSCSCTASRAPLGPLTCMNWPSLATWPRPVPFWTSAQALELAGKCPAPVPRCPANCLVLLLQAYKSVCDMAEARSRYQELCIPLCLVPATISNNVPGTEISLGSDTGLNALVQRVLPQLPTGQCPHVGVTSVTQLPGASWTAAAAFTLDPKPAPGFTVKTPSPVGDSFVQVGTEPQNSSFVLGSSFAAEFLCREGSGEAMRLAAASGASEPQPLAAAEGHVLAICLMGFSQCCGGLAEAGPVRSQDYFLGSRT</sequence>
<comment type="caution">
    <text evidence="7">The sequence shown here is derived from an EMBL/GenBank/DDBJ whole genome shotgun (WGS) entry which is preliminary data.</text>
</comment>
<keyword evidence="3" id="KW-0418">Kinase</keyword>
<keyword evidence="4" id="KW-0460">Magnesium</keyword>
<reference evidence="7 8" key="1">
    <citation type="submission" date="2023-05" db="EMBL/GenBank/DDBJ databases">
        <title>B98-5 Cell Line De Novo Hybrid Assembly: An Optical Mapping Approach.</title>
        <authorList>
            <person name="Kananen K."/>
            <person name="Auerbach J.A."/>
            <person name="Kautto E."/>
            <person name="Blachly J.S."/>
        </authorList>
    </citation>
    <scope>NUCLEOTIDE SEQUENCE [LARGE SCALE GENOMIC DNA]</scope>
    <source>
        <strain evidence="7">B95-8</strain>
        <tissue evidence="7">Cell line</tissue>
    </source>
</reference>
<keyword evidence="8" id="KW-1185">Reference proteome</keyword>
<dbReference type="Proteomes" id="UP001266305">
    <property type="component" value="Unassembled WGS sequence"/>
</dbReference>
<dbReference type="SUPFAM" id="SSF53784">
    <property type="entry name" value="Phosphofructokinase"/>
    <property type="match status" value="1"/>
</dbReference>